<keyword evidence="2" id="KW-1185">Reference proteome</keyword>
<reference evidence="1 2" key="1">
    <citation type="submission" date="2023-04" db="EMBL/GenBank/DDBJ databases">
        <title>Nanopore sequencing of Janthinobacterium from water.</title>
        <authorList>
            <person name="Ciuchcinski K."/>
            <person name="Rokowska A."/>
            <person name="Dziewit L."/>
        </authorList>
    </citation>
    <scope>NUCLEOTIDE SEQUENCE [LARGE SCALE GENOMIC DNA]</scope>
    <source>
        <strain evidence="1 2">DEMB2</strain>
    </source>
</reference>
<organism evidence="1 2">
    <name type="scientific">Janthinobacterium rivuli</name>
    <dbReference type="NCBI Taxonomy" id="2751478"/>
    <lineage>
        <taxon>Bacteria</taxon>
        <taxon>Pseudomonadati</taxon>
        <taxon>Pseudomonadota</taxon>
        <taxon>Betaproteobacteria</taxon>
        <taxon>Burkholderiales</taxon>
        <taxon>Oxalobacteraceae</taxon>
        <taxon>Janthinobacterium</taxon>
    </lineage>
</organism>
<evidence type="ECO:0000313" key="1">
    <source>
        <dbReference type="EMBL" id="WFR77430.1"/>
    </source>
</evidence>
<sequence>MTLPLPRDKHDTQHALNGELTRFALTPTPGEVEEGVAEVARAILGISKDF</sequence>
<dbReference type="RefSeq" id="WP_176389831.1">
    <property type="nucleotide sequence ID" value="NZ_CP121464.1"/>
</dbReference>
<accession>A0ABY8HXT8</accession>
<dbReference type="EMBL" id="CP121464">
    <property type="protein sequence ID" value="WFR77430.1"/>
    <property type="molecule type" value="Genomic_DNA"/>
</dbReference>
<evidence type="ECO:0000313" key="2">
    <source>
        <dbReference type="Proteomes" id="UP001219584"/>
    </source>
</evidence>
<proteinExistence type="predicted"/>
<gene>
    <name evidence="1" type="ORF">P9875_17045</name>
</gene>
<dbReference type="Proteomes" id="UP001219584">
    <property type="component" value="Chromosome"/>
</dbReference>
<protein>
    <submittedName>
        <fullName evidence="1">Uncharacterized protein</fullName>
    </submittedName>
</protein>
<name>A0ABY8HXT8_9BURK</name>